<dbReference type="Gene3D" id="2.60.40.10">
    <property type="entry name" value="Immunoglobulins"/>
    <property type="match status" value="3"/>
</dbReference>
<name>X1DN36_9ZZZZ</name>
<feature type="non-terminal residue" evidence="2">
    <location>
        <position position="242"/>
    </location>
</feature>
<gene>
    <name evidence="2" type="ORF">S03H2_09225</name>
</gene>
<dbReference type="AlphaFoldDB" id="X1DN36"/>
<feature type="domain" description="PKD" evidence="1">
    <location>
        <begin position="30"/>
        <end position="111"/>
    </location>
</feature>
<reference evidence="2" key="1">
    <citation type="journal article" date="2014" name="Front. Microbiol.">
        <title>High frequency of phylogenetically diverse reductive dehalogenase-homologous genes in deep subseafloor sedimentary metagenomes.</title>
        <authorList>
            <person name="Kawai M."/>
            <person name="Futagami T."/>
            <person name="Toyoda A."/>
            <person name="Takaki Y."/>
            <person name="Nishi S."/>
            <person name="Hori S."/>
            <person name="Arai W."/>
            <person name="Tsubouchi T."/>
            <person name="Morono Y."/>
            <person name="Uchiyama I."/>
            <person name="Ito T."/>
            <person name="Fujiyama A."/>
            <person name="Inagaki F."/>
            <person name="Takami H."/>
        </authorList>
    </citation>
    <scope>NUCLEOTIDE SEQUENCE</scope>
    <source>
        <strain evidence="2">Expedition CK06-06</strain>
    </source>
</reference>
<feature type="domain" description="PKD" evidence="1">
    <location>
        <begin position="116"/>
        <end position="197"/>
    </location>
</feature>
<accession>X1DN36</accession>
<dbReference type="PANTHER" id="PTHR36842:SF1">
    <property type="entry name" value="PROTEIN TOLB"/>
    <property type="match status" value="1"/>
</dbReference>
<dbReference type="FunFam" id="2.60.40.10:FF:000270">
    <property type="entry name" value="Cell surface protein"/>
    <property type="match status" value="1"/>
</dbReference>
<dbReference type="PANTHER" id="PTHR36842">
    <property type="entry name" value="PROTEIN TOLB HOMOLOG"/>
    <property type="match status" value="1"/>
</dbReference>
<evidence type="ECO:0000313" key="2">
    <source>
        <dbReference type="EMBL" id="GAH22371.1"/>
    </source>
</evidence>
<dbReference type="EMBL" id="BARU01004641">
    <property type="protein sequence ID" value="GAH22371.1"/>
    <property type="molecule type" value="Genomic_DNA"/>
</dbReference>
<sequence>EFYVCDVLADTYVFERMELTNLPLSIDAIPPIADAKGPYDGIEGDPLTFDGSASYDPDGYISIYFWDFGDEETSDEENPTYEYAQEGSYPITLTVTDDHGETHSDSTTAEIADTEPVAAFTADVSEGTEPLTVTFTGASTAYDMPMTYSWDFGDESDPVTVLSPTHVYAQEGSYTVTLTVTDADGSTDTETVTITVTDSKPVAAFTADQSEGTEPLTVTFTGASTAYDMPMTYSWDFGDESD</sequence>
<evidence type="ECO:0000259" key="1">
    <source>
        <dbReference type="PROSITE" id="PS50093"/>
    </source>
</evidence>
<protein>
    <recommendedName>
        <fullName evidence="1">PKD domain-containing protein</fullName>
    </recommendedName>
</protein>
<feature type="non-terminal residue" evidence="2">
    <location>
        <position position="1"/>
    </location>
</feature>
<dbReference type="InterPro" id="IPR013783">
    <property type="entry name" value="Ig-like_fold"/>
</dbReference>
<feature type="domain" description="PKD" evidence="1">
    <location>
        <begin position="201"/>
        <end position="242"/>
    </location>
</feature>
<comment type="caution">
    <text evidence="2">The sequence shown here is derived from an EMBL/GenBank/DDBJ whole genome shotgun (WGS) entry which is preliminary data.</text>
</comment>
<dbReference type="Pfam" id="PF18911">
    <property type="entry name" value="PKD_4"/>
    <property type="match status" value="2"/>
</dbReference>
<dbReference type="PROSITE" id="PS50093">
    <property type="entry name" value="PKD"/>
    <property type="match status" value="3"/>
</dbReference>
<dbReference type="InterPro" id="IPR022409">
    <property type="entry name" value="PKD/Chitinase_dom"/>
</dbReference>
<dbReference type="SUPFAM" id="SSF49299">
    <property type="entry name" value="PKD domain"/>
    <property type="match status" value="3"/>
</dbReference>
<dbReference type="InterPro" id="IPR000601">
    <property type="entry name" value="PKD_dom"/>
</dbReference>
<proteinExistence type="predicted"/>
<dbReference type="InterPro" id="IPR035986">
    <property type="entry name" value="PKD_dom_sf"/>
</dbReference>
<dbReference type="CDD" id="cd00146">
    <property type="entry name" value="PKD"/>
    <property type="match status" value="2"/>
</dbReference>
<dbReference type="SMART" id="SM00089">
    <property type="entry name" value="PKD"/>
    <property type="match status" value="2"/>
</dbReference>
<organism evidence="2">
    <name type="scientific">marine sediment metagenome</name>
    <dbReference type="NCBI Taxonomy" id="412755"/>
    <lineage>
        <taxon>unclassified sequences</taxon>
        <taxon>metagenomes</taxon>
        <taxon>ecological metagenomes</taxon>
    </lineage>
</organism>